<keyword evidence="9" id="KW-1185">Reference proteome</keyword>
<comment type="subcellular location">
    <subcellularLocation>
        <location evidence="1">Nucleus</location>
    </subcellularLocation>
</comment>
<feature type="compositionally biased region" description="Basic and acidic residues" evidence="5">
    <location>
        <begin position="468"/>
        <end position="483"/>
    </location>
</feature>
<gene>
    <name evidence="8" type="ORF">OUZ56_013541</name>
</gene>
<comment type="caution">
    <text evidence="8">The sequence shown here is derived from an EMBL/GenBank/DDBJ whole genome shotgun (WGS) entry which is preliminary data.</text>
</comment>
<dbReference type="InterPro" id="IPR013881">
    <property type="entry name" value="Pre-mRNA_splic_Prp3_dom"/>
</dbReference>
<feature type="compositionally biased region" description="Basic and acidic residues" evidence="5">
    <location>
        <begin position="57"/>
        <end position="84"/>
    </location>
</feature>
<organism evidence="8 9">
    <name type="scientific">Daphnia magna</name>
    <dbReference type="NCBI Taxonomy" id="35525"/>
    <lineage>
        <taxon>Eukaryota</taxon>
        <taxon>Metazoa</taxon>
        <taxon>Ecdysozoa</taxon>
        <taxon>Arthropoda</taxon>
        <taxon>Crustacea</taxon>
        <taxon>Branchiopoda</taxon>
        <taxon>Diplostraca</taxon>
        <taxon>Cladocera</taxon>
        <taxon>Anomopoda</taxon>
        <taxon>Daphniidae</taxon>
        <taxon>Daphnia</taxon>
    </lineage>
</organism>
<feature type="domain" description="Pre-mRNA-splicing factor 3" evidence="7">
    <location>
        <begin position="256"/>
        <end position="469"/>
    </location>
</feature>
<feature type="region of interest" description="Disordered" evidence="5">
    <location>
        <begin position="57"/>
        <end position="95"/>
    </location>
</feature>
<dbReference type="Pfam" id="PF08572">
    <property type="entry name" value="PRP3"/>
    <property type="match status" value="1"/>
</dbReference>
<feature type="region of interest" description="Disordered" evidence="5">
    <location>
        <begin position="458"/>
        <end position="485"/>
    </location>
</feature>
<evidence type="ECO:0000256" key="2">
    <source>
        <dbReference type="ARBA" id="ARBA00022664"/>
    </source>
</evidence>
<sequence>MWTTKSLRIGRTGGKGSLRTQQVHDTVVLHELSISILFFLSKFSVMATTSIKRLKEEDPMDGAGREAKKLKSRFHDDSSEDGKTNLDNSEQLSSSQIREMMLNAQKMIEERKRSLHQPPALLKTAPVLSSLPAPAVPKAPAPSSMDERAKKIAELQAQIQSKLATSTLATLNLNLPKTVSAAGSTNEVSSEPKPGPLILNADGRTVDATGKEIALTQYTPTLKANIRAKKREVLKTHMGKGPHQQNEEAGSLTESRFFDPRVAAKSALRTRRTFHFHEQGKFQQVASRMRMKAQLDKLQNEISQIARKTGINSVTALALVAPRIGDRKEEEEVDLEWWDSVILQTRSYEGEDGQPNLRQETITNLIEHPIQMRAPTDPLALPYLPVFLTEKERKKLRRTTRRENWKEKQENIRLGLEPPPQAKVRISNLMRVLGNEAIQDPTKIEAHVREQMAKRLQNHQEANAARKLTADQRREKKEKKLQEDTSTTGVHVAIYRIKDLSNLSKKFKIETNAKQLYMTGCAVIFKDVNVVIVEGGPKQQKKYKRLMLNRIRWEEDPVKVSKHDAGSAAQPETRNSCQLVWEGTTKQRNFGDLIFKLCPSEVVAREHFRKHGVEHYWDLAYSTAVLEETEEK</sequence>
<keyword evidence="3" id="KW-0508">mRNA splicing</keyword>
<reference evidence="8 9" key="1">
    <citation type="journal article" date="2023" name="Nucleic Acids Res.">
        <title>The hologenome of Daphnia magna reveals possible DNA methylation and microbiome-mediated evolution of the host genome.</title>
        <authorList>
            <person name="Chaturvedi A."/>
            <person name="Li X."/>
            <person name="Dhandapani V."/>
            <person name="Marshall H."/>
            <person name="Kissane S."/>
            <person name="Cuenca-Cambronero M."/>
            <person name="Asole G."/>
            <person name="Calvet F."/>
            <person name="Ruiz-Romero M."/>
            <person name="Marangio P."/>
            <person name="Guigo R."/>
            <person name="Rago D."/>
            <person name="Mirbahai L."/>
            <person name="Eastwood N."/>
            <person name="Colbourne J.K."/>
            <person name="Zhou J."/>
            <person name="Mallon E."/>
            <person name="Orsini L."/>
        </authorList>
    </citation>
    <scope>NUCLEOTIDE SEQUENCE [LARGE SCALE GENOMIC DNA]</scope>
    <source>
        <strain evidence="8">LRV0_1</strain>
    </source>
</reference>
<evidence type="ECO:0000256" key="4">
    <source>
        <dbReference type="ARBA" id="ARBA00023242"/>
    </source>
</evidence>
<name>A0ABQ9Z690_9CRUS</name>
<evidence type="ECO:0000256" key="1">
    <source>
        <dbReference type="ARBA" id="ARBA00004123"/>
    </source>
</evidence>
<dbReference type="Pfam" id="PF06544">
    <property type="entry name" value="Prp3_C"/>
    <property type="match status" value="1"/>
</dbReference>
<evidence type="ECO:0000256" key="3">
    <source>
        <dbReference type="ARBA" id="ARBA00023187"/>
    </source>
</evidence>
<evidence type="ECO:0000259" key="6">
    <source>
        <dbReference type="Pfam" id="PF06544"/>
    </source>
</evidence>
<evidence type="ECO:0000313" key="8">
    <source>
        <dbReference type="EMBL" id="KAK4008401.1"/>
    </source>
</evidence>
<dbReference type="EMBL" id="JAOYFB010000002">
    <property type="protein sequence ID" value="KAK4008401.1"/>
    <property type="molecule type" value="Genomic_DNA"/>
</dbReference>
<dbReference type="InterPro" id="IPR027104">
    <property type="entry name" value="Prp3"/>
</dbReference>
<protein>
    <submittedName>
        <fullName evidence="8">Uncharacterized protein</fullName>
    </submittedName>
</protein>
<evidence type="ECO:0000256" key="5">
    <source>
        <dbReference type="SAM" id="MobiDB-lite"/>
    </source>
</evidence>
<dbReference type="Proteomes" id="UP001234178">
    <property type="component" value="Unassembled WGS sequence"/>
</dbReference>
<evidence type="ECO:0000313" key="9">
    <source>
        <dbReference type="Proteomes" id="UP001234178"/>
    </source>
</evidence>
<dbReference type="InterPro" id="IPR010541">
    <property type="entry name" value="Prp3_C"/>
</dbReference>
<keyword evidence="2" id="KW-0507">mRNA processing</keyword>
<dbReference type="CDD" id="cd24162">
    <property type="entry name" value="Prp3_C"/>
    <property type="match status" value="1"/>
</dbReference>
<evidence type="ECO:0000259" key="7">
    <source>
        <dbReference type="Pfam" id="PF08572"/>
    </source>
</evidence>
<feature type="domain" description="Small nuclear ribonucleoprotein Prp3 C-terminal" evidence="6">
    <location>
        <begin position="493"/>
        <end position="620"/>
    </location>
</feature>
<dbReference type="PANTHER" id="PTHR14212:SF0">
    <property type="entry name" value="U4_U6 SMALL NUCLEAR RIBONUCLEOPROTEIN PRP3"/>
    <property type="match status" value="1"/>
</dbReference>
<proteinExistence type="predicted"/>
<accession>A0ABQ9Z690</accession>
<feature type="compositionally biased region" description="Polar residues" evidence="5">
    <location>
        <begin position="85"/>
        <end position="95"/>
    </location>
</feature>
<dbReference type="PANTHER" id="PTHR14212">
    <property type="entry name" value="U4/U6-ASSOCIATED RNA SPLICING FACTOR-RELATED"/>
    <property type="match status" value="1"/>
</dbReference>
<keyword evidence="4" id="KW-0539">Nucleus</keyword>